<protein>
    <recommendedName>
        <fullName evidence="3">Gp7</fullName>
    </recommendedName>
</protein>
<organism evidence="1 2">
    <name type="scientific">Bordetella trematum</name>
    <dbReference type="NCBI Taxonomy" id="123899"/>
    <lineage>
        <taxon>Bacteria</taxon>
        <taxon>Pseudomonadati</taxon>
        <taxon>Pseudomonadota</taxon>
        <taxon>Betaproteobacteria</taxon>
        <taxon>Burkholderiales</taxon>
        <taxon>Alcaligenaceae</taxon>
        <taxon>Bordetella</taxon>
    </lineage>
</organism>
<dbReference type="EMBL" id="LT546645">
    <property type="protein sequence ID" value="SAI73864.1"/>
    <property type="molecule type" value="Genomic_DNA"/>
</dbReference>
<dbReference type="AlphaFoldDB" id="A0A157SU56"/>
<sequence length="424" mass="45611">MPMQVNVTTQVNSKQIRRETHNGREHWVVPSHTLPANVVMNGGLYTASEIDAHFHKLEGTLAPLGHPQVNGQFVSAFSPEGINVGHVGAWNRNAKKQGNRVYLEKWIDIEVAQRTEGGQRLIERLEALERGDDVPPVHTSVAVFLDRIEANEQQKKGGYDWIAKIHGMDHDAILLDEPGAATPEQGVGIMVNADLAQPLQANAGALVGESFRERETRIQNAAKARFAPGQDDYVWVADFTDSQVVIVKNGGTPEAYGYTSEGGKIVFDDTGSPVMRQESWVAAAFNSLKRVFNQQARPAATKEGDMPLTPEEKAELTTDISKAVTANMAQAVADALKPVSEAVQTLQANQQALSDTLTANARAEEADKRKAVAAVHGEIVANALSGEPLDVMFKALGTAAPLAPGLIQTNSGVLTADVSALPKE</sequence>
<dbReference type="KEGG" id="btrm:SAMEA390648703880"/>
<evidence type="ECO:0000313" key="1">
    <source>
        <dbReference type="EMBL" id="SAI73864.1"/>
    </source>
</evidence>
<gene>
    <name evidence="1" type="ORF">SAMEA3906487_03880</name>
</gene>
<name>A0A157SU56_9BORD</name>
<dbReference type="OrthoDB" id="6504138at2"/>
<reference evidence="1 2" key="1">
    <citation type="submission" date="2016-04" db="EMBL/GenBank/DDBJ databases">
        <authorList>
            <consortium name="Pathogen Informatics"/>
        </authorList>
    </citation>
    <scope>NUCLEOTIDE SEQUENCE [LARGE SCALE GENOMIC DNA]</scope>
    <source>
        <strain evidence="1 2">H044680328</strain>
    </source>
</reference>
<evidence type="ECO:0008006" key="3">
    <source>
        <dbReference type="Google" id="ProtNLM"/>
    </source>
</evidence>
<dbReference type="PATRIC" id="fig|123899.6.peg.3880"/>
<proteinExistence type="predicted"/>
<evidence type="ECO:0000313" key="2">
    <source>
        <dbReference type="Proteomes" id="UP000076825"/>
    </source>
</evidence>
<dbReference type="Proteomes" id="UP000076825">
    <property type="component" value="Chromosome 1"/>
</dbReference>
<dbReference type="STRING" id="123899.SAMEA3906487_03880"/>
<accession>A0A157SU56</accession>
<keyword evidence="2" id="KW-1185">Reference proteome</keyword>